<gene>
    <name evidence="2" type="ORF">AKJ09_00714</name>
</gene>
<dbReference type="AlphaFoldDB" id="A0A0K1PKJ8"/>
<keyword evidence="1" id="KW-0175">Coiled coil</keyword>
<evidence type="ECO:0000313" key="2">
    <source>
        <dbReference type="EMBL" id="AKU94050.1"/>
    </source>
</evidence>
<sequence>MSSFKKTLMKQGLKLMSDPRVMKVMQDERVMKAVMQMMTVPGKVQSFTNEQVEKLAKVMNLATEDEVNDLKRQIRRLEEELSRLDKTDKRR</sequence>
<proteinExistence type="predicted"/>
<feature type="coiled-coil region" evidence="1">
    <location>
        <begin position="60"/>
        <end position="90"/>
    </location>
</feature>
<dbReference type="EMBL" id="CP012333">
    <property type="protein sequence ID" value="AKU94050.1"/>
    <property type="molecule type" value="Genomic_DNA"/>
</dbReference>
<dbReference type="KEGG" id="llu:AKJ09_00714"/>
<dbReference type="OrthoDB" id="5520522at2"/>
<organism evidence="2 3">
    <name type="scientific">Labilithrix luteola</name>
    <dbReference type="NCBI Taxonomy" id="1391654"/>
    <lineage>
        <taxon>Bacteria</taxon>
        <taxon>Pseudomonadati</taxon>
        <taxon>Myxococcota</taxon>
        <taxon>Polyangia</taxon>
        <taxon>Polyangiales</taxon>
        <taxon>Labilitrichaceae</taxon>
        <taxon>Labilithrix</taxon>
    </lineage>
</organism>
<dbReference type="Proteomes" id="UP000064967">
    <property type="component" value="Chromosome"/>
</dbReference>
<reference evidence="2 3" key="1">
    <citation type="submission" date="2015-08" db="EMBL/GenBank/DDBJ databases">
        <authorList>
            <person name="Babu N.S."/>
            <person name="Beckwith C.J."/>
            <person name="Beseler K.G."/>
            <person name="Brison A."/>
            <person name="Carone J.V."/>
            <person name="Caskin T.P."/>
            <person name="Diamond M."/>
            <person name="Durham M.E."/>
            <person name="Foxe J.M."/>
            <person name="Go M."/>
            <person name="Henderson B.A."/>
            <person name="Jones I.B."/>
            <person name="McGettigan J.A."/>
            <person name="Micheletti S.J."/>
            <person name="Nasrallah M.E."/>
            <person name="Ortiz D."/>
            <person name="Piller C.R."/>
            <person name="Privatt S.R."/>
            <person name="Schneider S.L."/>
            <person name="Sharp S."/>
            <person name="Smith T.C."/>
            <person name="Stanton J.D."/>
            <person name="Ullery H.E."/>
            <person name="Wilson R.J."/>
            <person name="Serrano M.G."/>
            <person name="Buck G."/>
            <person name="Lee V."/>
            <person name="Wang Y."/>
            <person name="Carvalho R."/>
            <person name="Voegtly L."/>
            <person name="Shi R."/>
            <person name="Duckworth R."/>
            <person name="Johnson A."/>
            <person name="Loviza R."/>
            <person name="Walstead R."/>
            <person name="Shah Z."/>
            <person name="Kiflezghi M."/>
            <person name="Wade K."/>
            <person name="Ball S.L."/>
            <person name="Bradley K.W."/>
            <person name="Asai D.J."/>
            <person name="Bowman C.A."/>
            <person name="Russell D.A."/>
            <person name="Pope W.H."/>
            <person name="Jacobs-Sera D."/>
            <person name="Hendrix R.W."/>
            <person name="Hatfull G.F."/>
        </authorList>
    </citation>
    <scope>NUCLEOTIDE SEQUENCE [LARGE SCALE GENOMIC DNA]</scope>
    <source>
        <strain evidence="2 3">DSM 27648</strain>
    </source>
</reference>
<accession>A0A0K1PKJ8</accession>
<protein>
    <submittedName>
        <fullName evidence="2">Uncharacterized protein</fullName>
    </submittedName>
</protein>
<dbReference type="STRING" id="1391654.AKJ09_00714"/>
<name>A0A0K1PKJ8_9BACT</name>
<keyword evidence="3" id="KW-1185">Reference proteome</keyword>
<dbReference type="Gene3D" id="1.10.260.100">
    <property type="match status" value="1"/>
</dbReference>
<evidence type="ECO:0000256" key="1">
    <source>
        <dbReference type="SAM" id="Coils"/>
    </source>
</evidence>
<evidence type="ECO:0000313" key="3">
    <source>
        <dbReference type="Proteomes" id="UP000064967"/>
    </source>
</evidence>